<dbReference type="GeneID" id="130470095"/>
<gene>
    <name evidence="3" type="primary">LOC130470095</name>
</gene>
<dbReference type="InterPro" id="IPR036691">
    <property type="entry name" value="Endo/exonu/phosph_ase_sf"/>
</dbReference>
<dbReference type="SUPFAM" id="SSF56219">
    <property type="entry name" value="DNase I-like"/>
    <property type="match status" value="1"/>
</dbReference>
<reference evidence="2" key="1">
    <citation type="journal article" date="2021" name="Nat. Commun.">
        <title>Genomic analyses provide insights into spinach domestication and the genetic basis of agronomic traits.</title>
        <authorList>
            <person name="Cai X."/>
            <person name="Sun X."/>
            <person name="Xu C."/>
            <person name="Sun H."/>
            <person name="Wang X."/>
            <person name="Ge C."/>
            <person name="Zhang Z."/>
            <person name="Wang Q."/>
            <person name="Fei Z."/>
            <person name="Jiao C."/>
            <person name="Wang Q."/>
        </authorList>
    </citation>
    <scope>NUCLEOTIDE SEQUENCE [LARGE SCALE GENOMIC DNA]</scope>
    <source>
        <strain evidence="2">cv. Varoflay</strain>
    </source>
</reference>
<evidence type="ECO:0000313" key="2">
    <source>
        <dbReference type="Proteomes" id="UP000813463"/>
    </source>
</evidence>
<dbReference type="PANTHER" id="PTHR33710">
    <property type="entry name" value="BNAC02G09200D PROTEIN"/>
    <property type="match status" value="1"/>
</dbReference>
<dbReference type="PANTHER" id="PTHR33710:SF77">
    <property type="entry name" value="DNASE I-LIKE SUPERFAMILY PROTEIN"/>
    <property type="match status" value="1"/>
</dbReference>
<dbReference type="InterPro" id="IPR005135">
    <property type="entry name" value="Endo/exonuclease/phosphatase"/>
</dbReference>
<protein>
    <recommendedName>
        <fullName evidence="1">Endonuclease/exonuclease/phosphatase domain-containing protein</fullName>
    </recommendedName>
</protein>
<evidence type="ECO:0000313" key="3">
    <source>
        <dbReference type="RefSeq" id="XP_056695654.1"/>
    </source>
</evidence>
<accession>A0ABM3RJ64</accession>
<reference evidence="3" key="2">
    <citation type="submission" date="2025-08" db="UniProtKB">
        <authorList>
            <consortium name="RefSeq"/>
        </authorList>
    </citation>
    <scope>IDENTIFICATION</scope>
    <source>
        <tissue evidence="3">Leaf</tissue>
    </source>
</reference>
<evidence type="ECO:0000259" key="1">
    <source>
        <dbReference type="Pfam" id="PF03372"/>
    </source>
</evidence>
<organism evidence="2 3">
    <name type="scientific">Spinacia oleracea</name>
    <name type="common">Spinach</name>
    <dbReference type="NCBI Taxonomy" id="3562"/>
    <lineage>
        <taxon>Eukaryota</taxon>
        <taxon>Viridiplantae</taxon>
        <taxon>Streptophyta</taxon>
        <taxon>Embryophyta</taxon>
        <taxon>Tracheophyta</taxon>
        <taxon>Spermatophyta</taxon>
        <taxon>Magnoliopsida</taxon>
        <taxon>eudicotyledons</taxon>
        <taxon>Gunneridae</taxon>
        <taxon>Pentapetalae</taxon>
        <taxon>Caryophyllales</taxon>
        <taxon>Chenopodiaceae</taxon>
        <taxon>Chenopodioideae</taxon>
        <taxon>Anserineae</taxon>
        <taxon>Spinacia</taxon>
    </lineage>
</organism>
<dbReference type="Proteomes" id="UP000813463">
    <property type="component" value="Chromosome 3"/>
</dbReference>
<dbReference type="RefSeq" id="XP_056695654.1">
    <property type="nucleotide sequence ID" value="XM_056839676.1"/>
</dbReference>
<name>A0ABM3RJ64_SPIOL</name>
<feature type="domain" description="Endonuclease/exonuclease/phosphatase" evidence="1">
    <location>
        <begin position="5"/>
        <end position="225"/>
    </location>
</feature>
<keyword evidence="2" id="KW-1185">Reference proteome</keyword>
<dbReference type="Pfam" id="PF03372">
    <property type="entry name" value="Exo_endo_phos"/>
    <property type="match status" value="1"/>
</dbReference>
<dbReference type="Gene3D" id="3.60.10.10">
    <property type="entry name" value="Endonuclease/exonuclease/phosphatase"/>
    <property type="match status" value="1"/>
</dbReference>
<sequence length="267" mass="30088">MSSLCWNCRGLGNPRSVAALQRWCAFYGPELLFVSETMINKSAAEMLKHGFGYSSAIGVSSVGKAGGLCLFWNEGSTSFNLISFSQHHISGEVVTDAGAKWCFVGVCGWSDSANKHKTWALICKLCNEYNGLVLVGGDFNEILHYEEKEGGADTERRAIPEFREMMDDCNLRDLGYRGLWYTWERGVSVKTKVRERLDRFVGNSSWCNLNPEAHVEHLVRFKSDHTPIMLSLGSARKKKGKRRKRRGFRFETKWLLDEGCVGVVKQA</sequence>
<proteinExistence type="predicted"/>